<keyword evidence="1" id="KW-1133">Transmembrane helix</keyword>
<feature type="transmembrane region" description="Helical" evidence="1">
    <location>
        <begin position="12"/>
        <end position="32"/>
    </location>
</feature>
<organism evidence="2 3">
    <name type="scientific">Pseudopithomyces chartarum</name>
    <dbReference type="NCBI Taxonomy" id="1892770"/>
    <lineage>
        <taxon>Eukaryota</taxon>
        <taxon>Fungi</taxon>
        <taxon>Dikarya</taxon>
        <taxon>Ascomycota</taxon>
        <taxon>Pezizomycotina</taxon>
        <taxon>Dothideomycetes</taxon>
        <taxon>Pleosporomycetidae</taxon>
        <taxon>Pleosporales</taxon>
        <taxon>Massarineae</taxon>
        <taxon>Didymosphaeriaceae</taxon>
        <taxon>Pseudopithomyces</taxon>
    </lineage>
</organism>
<dbReference type="Proteomes" id="UP001280581">
    <property type="component" value="Unassembled WGS sequence"/>
</dbReference>
<dbReference type="InterPro" id="IPR021514">
    <property type="entry name" value="DUF3176"/>
</dbReference>
<evidence type="ECO:0000313" key="2">
    <source>
        <dbReference type="EMBL" id="KAK3207694.1"/>
    </source>
</evidence>
<feature type="transmembrane region" description="Helical" evidence="1">
    <location>
        <begin position="116"/>
        <end position="133"/>
    </location>
</feature>
<evidence type="ECO:0000256" key="1">
    <source>
        <dbReference type="SAM" id="Phobius"/>
    </source>
</evidence>
<dbReference type="PANTHER" id="PTHR35394">
    <property type="entry name" value="DUF3176 DOMAIN-CONTAINING PROTEIN"/>
    <property type="match status" value="1"/>
</dbReference>
<name>A0AAN6RGT3_9PLEO</name>
<feature type="transmembrane region" description="Helical" evidence="1">
    <location>
        <begin position="518"/>
        <end position="543"/>
    </location>
</feature>
<accession>A0AAN6RGT3</accession>
<dbReference type="PANTHER" id="PTHR35394:SF5">
    <property type="entry name" value="DUF3176 DOMAIN-CONTAINING PROTEIN"/>
    <property type="match status" value="1"/>
</dbReference>
<comment type="caution">
    <text evidence="2">The sequence shown here is derived from an EMBL/GenBank/DDBJ whole genome shotgun (WGS) entry which is preliminary data.</text>
</comment>
<dbReference type="Pfam" id="PF11374">
    <property type="entry name" value="DUF3176"/>
    <property type="match status" value="1"/>
</dbReference>
<keyword evidence="1" id="KW-0812">Transmembrane</keyword>
<dbReference type="AlphaFoldDB" id="A0AAN6RGT3"/>
<evidence type="ECO:0000313" key="3">
    <source>
        <dbReference type="Proteomes" id="UP001280581"/>
    </source>
</evidence>
<reference evidence="2 3" key="1">
    <citation type="submission" date="2021-02" db="EMBL/GenBank/DDBJ databases">
        <title>Genome assembly of Pseudopithomyces chartarum.</title>
        <authorList>
            <person name="Jauregui R."/>
            <person name="Singh J."/>
            <person name="Voisey C."/>
        </authorList>
    </citation>
    <scope>NUCLEOTIDE SEQUENCE [LARGE SCALE GENOMIC DNA]</scope>
    <source>
        <strain evidence="2 3">AGR01</strain>
    </source>
</reference>
<sequence>MKGLLSDTWFPECFFLLFSWAIFVTNAVLLRVYDKQPLFSWLGLGLNTIVSTLSTASKSSLLFVISSCIGQWTYILFSQSATPVIHFDTHDSASRGPWGSVQLLWRYRRRLYRSPPALGAALVVLSLFVDPFFQQVIAFGDRQTEDITNTVQIPRAVRYSKGVVLNTFGTIYDQKEVLTDFSMQAAMRSGLASPNAKFKAGARCPSTTCEWEKYKTLAVCNKCSDITSKLAQQTVFYNTSDAHAPQVLQLKGNDEGLMLRTGPVHSNYLPNGLYIEQEQASNLQLEMVISSTYNSSDTITFQNEPHLLWSIAAIRSKNASDGHFTAMECALSLCIQEIESRSINGSLKEQSSKIDVTVLQDSLQVPSDFNETSDGGEILEDPQPGHFVTTTNYPRKDLIFDGNFSIPQRSINSIARGLQTLFFEDVTTLEYIQTQAHTNGTFHGNISRKVPNGYYININNNASAKYKPSPMQILNSVPDFQPLFDDVAESMTNNMRQEDESATVVHGTSAIVIYKIRWIYIILPAVFVSGGTIFLMLTAWHTLHTGVPLWKSSAVAILKCGATLEGFAQDHSQVSKMDAVGESTSLKLSPSKSESSQRSLTFNQSTRYTPIAPEQPMSMNGYR</sequence>
<keyword evidence="1" id="KW-0472">Membrane</keyword>
<dbReference type="EMBL" id="WVTA01000008">
    <property type="protein sequence ID" value="KAK3207694.1"/>
    <property type="molecule type" value="Genomic_DNA"/>
</dbReference>
<proteinExistence type="predicted"/>
<feature type="transmembrane region" description="Helical" evidence="1">
    <location>
        <begin position="38"/>
        <end position="56"/>
    </location>
</feature>
<protein>
    <submittedName>
        <fullName evidence="2">Uncharacterized protein</fullName>
    </submittedName>
</protein>
<keyword evidence="3" id="KW-1185">Reference proteome</keyword>
<gene>
    <name evidence="2" type="ORF">GRF29_96g30470</name>
</gene>